<name>A0A388LRH4_CHABU</name>
<evidence type="ECO:0000313" key="3">
    <source>
        <dbReference type="Proteomes" id="UP000265515"/>
    </source>
</evidence>
<dbReference type="Gene3D" id="2.130.10.10">
    <property type="entry name" value="YVTN repeat-like/Quinoprotein amine dehydrogenase"/>
    <property type="match status" value="1"/>
</dbReference>
<gene>
    <name evidence="2" type="ORF">CBR_g39401</name>
</gene>
<reference evidence="2 3" key="1">
    <citation type="journal article" date="2018" name="Cell">
        <title>The Chara Genome: Secondary Complexity and Implications for Plant Terrestrialization.</title>
        <authorList>
            <person name="Nishiyama T."/>
            <person name="Sakayama H."/>
            <person name="Vries J.D."/>
            <person name="Buschmann H."/>
            <person name="Saint-Marcoux D."/>
            <person name="Ullrich K.K."/>
            <person name="Haas F.B."/>
            <person name="Vanderstraeten L."/>
            <person name="Becker D."/>
            <person name="Lang D."/>
            <person name="Vosolsobe S."/>
            <person name="Rombauts S."/>
            <person name="Wilhelmsson P.K.I."/>
            <person name="Janitza P."/>
            <person name="Kern R."/>
            <person name="Heyl A."/>
            <person name="Rumpler F."/>
            <person name="Villalobos L.I.A.C."/>
            <person name="Clay J.M."/>
            <person name="Skokan R."/>
            <person name="Toyoda A."/>
            <person name="Suzuki Y."/>
            <person name="Kagoshima H."/>
            <person name="Schijlen E."/>
            <person name="Tajeshwar N."/>
            <person name="Catarino B."/>
            <person name="Hetherington A.J."/>
            <person name="Saltykova A."/>
            <person name="Bonnot C."/>
            <person name="Breuninger H."/>
            <person name="Symeonidi A."/>
            <person name="Radhakrishnan G.V."/>
            <person name="Van Nieuwerburgh F."/>
            <person name="Deforce D."/>
            <person name="Chang C."/>
            <person name="Karol K.G."/>
            <person name="Hedrich R."/>
            <person name="Ulvskov P."/>
            <person name="Glockner G."/>
            <person name="Delwiche C.F."/>
            <person name="Petrasek J."/>
            <person name="Van de Peer Y."/>
            <person name="Friml J."/>
            <person name="Beilby M."/>
            <person name="Dolan L."/>
            <person name="Kohara Y."/>
            <person name="Sugano S."/>
            <person name="Fujiyama A."/>
            <person name="Delaux P.-M."/>
            <person name="Quint M."/>
            <person name="TheiBen G."/>
            <person name="Hagemann M."/>
            <person name="Harholt J."/>
            <person name="Dunand C."/>
            <person name="Zachgo S."/>
            <person name="Langdale J."/>
            <person name="Maumus F."/>
            <person name="Straeten D.V.D."/>
            <person name="Gould S.B."/>
            <person name="Rensing S.A."/>
        </authorList>
    </citation>
    <scope>NUCLEOTIDE SEQUENCE [LARGE SCALE GENOMIC DNA]</scope>
    <source>
        <strain evidence="2 3">S276</strain>
    </source>
</reference>
<comment type="caution">
    <text evidence="2">The sequence shown here is derived from an EMBL/GenBank/DDBJ whole genome shotgun (WGS) entry which is preliminary data.</text>
</comment>
<organism evidence="2 3">
    <name type="scientific">Chara braunii</name>
    <name type="common">Braun's stonewort</name>
    <dbReference type="NCBI Taxonomy" id="69332"/>
    <lineage>
        <taxon>Eukaryota</taxon>
        <taxon>Viridiplantae</taxon>
        <taxon>Streptophyta</taxon>
        <taxon>Charophyceae</taxon>
        <taxon>Charales</taxon>
        <taxon>Characeae</taxon>
        <taxon>Chara</taxon>
    </lineage>
</organism>
<dbReference type="InterPro" id="IPR015943">
    <property type="entry name" value="WD40/YVTN_repeat-like_dom_sf"/>
</dbReference>
<proteinExistence type="predicted"/>
<dbReference type="EMBL" id="BFEA01000498">
    <property type="protein sequence ID" value="GBG84938.1"/>
    <property type="molecule type" value="Genomic_DNA"/>
</dbReference>
<dbReference type="SUPFAM" id="SSF69322">
    <property type="entry name" value="Tricorn protease domain 2"/>
    <property type="match status" value="1"/>
</dbReference>
<accession>A0A388LRH4</accession>
<feature type="transmembrane region" description="Helical" evidence="1">
    <location>
        <begin position="21"/>
        <end position="40"/>
    </location>
</feature>
<evidence type="ECO:0000256" key="1">
    <source>
        <dbReference type="SAM" id="Phobius"/>
    </source>
</evidence>
<dbReference type="PROSITE" id="PS51257">
    <property type="entry name" value="PROKAR_LIPOPROTEIN"/>
    <property type="match status" value="1"/>
</dbReference>
<keyword evidence="1" id="KW-0812">Transmembrane</keyword>
<keyword evidence="1" id="KW-1133">Transmembrane helix</keyword>
<dbReference type="AlphaFoldDB" id="A0A388LRH4"/>
<sequence length="436" mass="46551">MARLSGSRPGRHGPGGVTRALVVFACTVAMAILACLLHPASAAGRRHLLQGDEVLTSPLSICATLVDTRLVAECRGILMTTPSADFVPSAPGETCEAHARNVVITNNSMRLYYILDQFCFLNETRTRQALSYWSADLQGVDTGVVTAAQGTLLTHWWNSSAVNGPAETEPTVRHTWGIVTADMVPMVYAYGLELSRGESHLFVSAFTFDSPTVTSNISWVVMIDVADGSRVSIPVGAHLGYGVAFNPAKTQLYFSDASAPPRILVAEMTGIETLNTSNFRPMPLISFAAAAGVSRPIFSAHSFTANGSCLYFIDDNHDRVLALNLVSETVAIIATESPSALLVADEKASSFRGRFGEVATTSDGLNVFVSDFEGMLWQITLEQACGTPMSKSIVANYQGGGVWGLIVSRDDLYVYVGTADGHITRLGLNLPTPPPA</sequence>
<dbReference type="Gramene" id="GBG84938">
    <property type="protein sequence ID" value="GBG84938"/>
    <property type="gene ID" value="CBR_g39401"/>
</dbReference>
<dbReference type="Proteomes" id="UP000265515">
    <property type="component" value="Unassembled WGS sequence"/>
</dbReference>
<keyword evidence="3" id="KW-1185">Reference proteome</keyword>
<evidence type="ECO:0000313" key="2">
    <source>
        <dbReference type="EMBL" id="GBG84938.1"/>
    </source>
</evidence>
<protein>
    <submittedName>
        <fullName evidence="2">Uncharacterized protein</fullName>
    </submittedName>
</protein>
<keyword evidence="1" id="KW-0472">Membrane</keyword>